<sequence>MNARQELPTLGRRMEFLHQPVKQKYRTTHNLGKTLRGLKWKSPTKETTTNNNLYKCLFDKMKSHYKQFYNIRCLEPKRKKDAYKSIKNQGNQKCLKLMEVSSEPIHPVLFRLYNNSYLYQSTRQNGVTNDELNCQRDMEIMYKEKYQNPSPTHIQKQTNTKLLQLEIRTTGFSNKYINLILKELECLYELSVESNTQDFSSLVFFSFEISDRYTIYTIQNCTSTQQRNSISEPQVEDLHPEDIIRSKPFLKEL</sequence>
<dbReference type="Proteomes" id="UP000789405">
    <property type="component" value="Unassembled WGS sequence"/>
</dbReference>
<accession>A0A9N9I3R7</accession>
<gene>
    <name evidence="1" type="ORF">DERYTH_LOCUS14183</name>
</gene>
<dbReference type="AlphaFoldDB" id="A0A9N9I3R7"/>
<organism evidence="1 2">
    <name type="scientific">Dentiscutata erythropus</name>
    <dbReference type="NCBI Taxonomy" id="1348616"/>
    <lineage>
        <taxon>Eukaryota</taxon>
        <taxon>Fungi</taxon>
        <taxon>Fungi incertae sedis</taxon>
        <taxon>Mucoromycota</taxon>
        <taxon>Glomeromycotina</taxon>
        <taxon>Glomeromycetes</taxon>
        <taxon>Diversisporales</taxon>
        <taxon>Gigasporaceae</taxon>
        <taxon>Dentiscutata</taxon>
    </lineage>
</organism>
<dbReference type="EMBL" id="CAJVPY010010479">
    <property type="protein sequence ID" value="CAG8719176.1"/>
    <property type="molecule type" value="Genomic_DNA"/>
</dbReference>
<evidence type="ECO:0000313" key="2">
    <source>
        <dbReference type="Proteomes" id="UP000789405"/>
    </source>
</evidence>
<name>A0A9N9I3R7_9GLOM</name>
<keyword evidence="2" id="KW-1185">Reference proteome</keyword>
<proteinExistence type="predicted"/>
<evidence type="ECO:0000313" key="1">
    <source>
        <dbReference type="EMBL" id="CAG8719176.1"/>
    </source>
</evidence>
<comment type="caution">
    <text evidence="1">The sequence shown here is derived from an EMBL/GenBank/DDBJ whole genome shotgun (WGS) entry which is preliminary data.</text>
</comment>
<reference evidence="1" key="1">
    <citation type="submission" date="2021-06" db="EMBL/GenBank/DDBJ databases">
        <authorList>
            <person name="Kallberg Y."/>
            <person name="Tangrot J."/>
            <person name="Rosling A."/>
        </authorList>
    </citation>
    <scope>NUCLEOTIDE SEQUENCE</scope>
    <source>
        <strain evidence="1">MA453B</strain>
    </source>
</reference>
<protein>
    <submittedName>
        <fullName evidence="1">15466_t:CDS:1</fullName>
    </submittedName>
</protein>